<protein>
    <submittedName>
        <fullName evidence="2">Protein serine/threonine phosphatase 2C</fullName>
    </submittedName>
</protein>
<dbReference type="InterPro" id="IPR001932">
    <property type="entry name" value="PPM-type_phosphatase-like_dom"/>
</dbReference>
<dbReference type="PANTHER" id="PTHR13832">
    <property type="entry name" value="PROTEIN PHOSPHATASE 2C"/>
    <property type="match status" value="1"/>
</dbReference>
<evidence type="ECO:0000313" key="2">
    <source>
        <dbReference type="EMBL" id="KAF9777847.1"/>
    </source>
</evidence>
<dbReference type="CDD" id="cd00143">
    <property type="entry name" value="PP2Cc"/>
    <property type="match status" value="1"/>
</dbReference>
<dbReference type="SUPFAM" id="SSF81606">
    <property type="entry name" value="PP2C-like"/>
    <property type="match status" value="1"/>
</dbReference>
<name>A0A9P6H226_9AGAM</name>
<gene>
    <name evidence="2" type="ORF">BJ322DRAFT_513842</name>
</gene>
<dbReference type="GO" id="GO:0004722">
    <property type="term" value="F:protein serine/threonine phosphatase activity"/>
    <property type="evidence" value="ECO:0007669"/>
    <property type="project" value="InterPro"/>
</dbReference>
<reference evidence="2" key="1">
    <citation type="journal article" date="2020" name="Nat. Commun.">
        <title>Large-scale genome sequencing of mycorrhizal fungi provides insights into the early evolution of symbiotic traits.</title>
        <authorList>
            <person name="Miyauchi S."/>
            <person name="Kiss E."/>
            <person name="Kuo A."/>
            <person name="Drula E."/>
            <person name="Kohler A."/>
            <person name="Sanchez-Garcia M."/>
            <person name="Morin E."/>
            <person name="Andreopoulos B."/>
            <person name="Barry K.W."/>
            <person name="Bonito G."/>
            <person name="Buee M."/>
            <person name="Carver A."/>
            <person name="Chen C."/>
            <person name="Cichocki N."/>
            <person name="Clum A."/>
            <person name="Culley D."/>
            <person name="Crous P.W."/>
            <person name="Fauchery L."/>
            <person name="Girlanda M."/>
            <person name="Hayes R.D."/>
            <person name="Keri Z."/>
            <person name="LaButti K."/>
            <person name="Lipzen A."/>
            <person name="Lombard V."/>
            <person name="Magnuson J."/>
            <person name="Maillard F."/>
            <person name="Murat C."/>
            <person name="Nolan M."/>
            <person name="Ohm R.A."/>
            <person name="Pangilinan J."/>
            <person name="Pereira M.F."/>
            <person name="Perotto S."/>
            <person name="Peter M."/>
            <person name="Pfister S."/>
            <person name="Riley R."/>
            <person name="Sitrit Y."/>
            <person name="Stielow J.B."/>
            <person name="Szollosi G."/>
            <person name="Zifcakova L."/>
            <person name="Stursova M."/>
            <person name="Spatafora J.W."/>
            <person name="Tedersoo L."/>
            <person name="Vaario L.M."/>
            <person name="Yamada A."/>
            <person name="Yan M."/>
            <person name="Wang P."/>
            <person name="Xu J."/>
            <person name="Bruns T."/>
            <person name="Baldrian P."/>
            <person name="Vilgalys R."/>
            <person name="Dunand C."/>
            <person name="Henrissat B."/>
            <person name="Grigoriev I.V."/>
            <person name="Hibbett D."/>
            <person name="Nagy L.G."/>
            <person name="Martin F.M."/>
        </authorList>
    </citation>
    <scope>NUCLEOTIDE SEQUENCE</scope>
    <source>
        <strain evidence="2">UH-Tt-Lm1</strain>
    </source>
</reference>
<reference evidence="2" key="2">
    <citation type="submission" date="2020-11" db="EMBL/GenBank/DDBJ databases">
        <authorList>
            <consortium name="DOE Joint Genome Institute"/>
            <person name="Kuo A."/>
            <person name="Miyauchi S."/>
            <person name="Kiss E."/>
            <person name="Drula E."/>
            <person name="Kohler A."/>
            <person name="Sanchez-Garcia M."/>
            <person name="Andreopoulos B."/>
            <person name="Barry K.W."/>
            <person name="Bonito G."/>
            <person name="Buee M."/>
            <person name="Carver A."/>
            <person name="Chen C."/>
            <person name="Cichocki N."/>
            <person name="Clum A."/>
            <person name="Culley D."/>
            <person name="Crous P.W."/>
            <person name="Fauchery L."/>
            <person name="Girlanda M."/>
            <person name="Hayes R."/>
            <person name="Keri Z."/>
            <person name="Labutti K."/>
            <person name="Lipzen A."/>
            <person name="Lombard V."/>
            <person name="Magnuson J."/>
            <person name="Maillard F."/>
            <person name="Morin E."/>
            <person name="Murat C."/>
            <person name="Nolan M."/>
            <person name="Ohm R."/>
            <person name="Pangilinan J."/>
            <person name="Pereira M."/>
            <person name="Perotto S."/>
            <person name="Peter M."/>
            <person name="Riley R."/>
            <person name="Sitrit Y."/>
            <person name="Stielow B."/>
            <person name="Szollosi G."/>
            <person name="Zifcakova L."/>
            <person name="Stursova M."/>
            <person name="Spatafora J.W."/>
            <person name="Tedersoo L."/>
            <person name="Vaario L.-M."/>
            <person name="Yamada A."/>
            <person name="Yan M."/>
            <person name="Wang P."/>
            <person name="Xu J."/>
            <person name="Bruns T."/>
            <person name="Baldrian P."/>
            <person name="Vilgalys R."/>
            <person name="Henrissat B."/>
            <person name="Grigoriev I.V."/>
            <person name="Hibbett D."/>
            <person name="Nagy L.G."/>
            <person name="Martin F.M."/>
        </authorList>
    </citation>
    <scope>NUCLEOTIDE SEQUENCE</scope>
    <source>
        <strain evidence="2">UH-Tt-Lm1</strain>
    </source>
</reference>
<sequence length="455" mass="49737">MRIRIPPLFRRQPTTPTDPNVSFVVKQAFAGDLGPFWTEDTADWPIDYISYTSESAFCEALKAKATTDIVTIPNGIVAHTLTLQPFTKPASTGNEDRHTVQCWDLPSGQWTFVGVSDGVCDSSAPARYLYLTSPCDAGHSGHETSEYTVKLLPTVIRSHLESTLGHDLEATPGAVGDALSNAIQAFDKSLEDDLKAVIPENFESLGDEELQAVVNDQVTGGHVYTRVIRCMRGACSVIIVIDPSKENLWSVNLGDCEAVIGEKGLSGDHKVSILTSIHNATIAAEKERIHADHPGQEEAILNNRVLGALEPTRAIGDHSFKLPAVYTEKIFLNAQPGFRVPRIARQVATRNKTPPYVSSVPEVQHRKLDKFATSKVIVATDGLRDLYEGRLSATDDLIKRWVHVVMEEDDGFGGHKALSLASDGLGDDLNTKSMRLTVDLDQAWLDDTTIVVMTI</sequence>
<dbReference type="InterPro" id="IPR015655">
    <property type="entry name" value="PP2C"/>
</dbReference>
<organism evidence="2 3">
    <name type="scientific">Thelephora terrestris</name>
    <dbReference type="NCBI Taxonomy" id="56493"/>
    <lineage>
        <taxon>Eukaryota</taxon>
        <taxon>Fungi</taxon>
        <taxon>Dikarya</taxon>
        <taxon>Basidiomycota</taxon>
        <taxon>Agaricomycotina</taxon>
        <taxon>Agaricomycetes</taxon>
        <taxon>Thelephorales</taxon>
        <taxon>Thelephoraceae</taxon>
        <taxon>Thelephora</taxon>
    </lineage>
</organism>
<dbReference type="AlphaFoldDB" id="A0A9P6H226"/>
<evidence type="ECO:0000313" key="3">
    <source>
        <dbReference type="Proteomes" id="UP000736335"/>
    </source>
</evidence>
<comment type="caution">
    <text evidence="2">The sequence shown here is derived from an EMBL/GenBank/DDBJ whole genome shotgun (WGS) entry which is preliminary data.</text>
</comment>
<dbReference type="PANTHER" id="PTHR13832:SF792">
    <property type="entry name" value="GM14286P"/>
    <property type="match status" value="1"/>
</dbReference>
<keyword evidence="3" id="KW-1185">Reference proteome</keyword>
<dbReference type="InterPro" id="IPR036457">
    <property type="entry name" value="PPM-type-like_dom_sf"/>
</dbReference>
<dbReference type="Pfam" id="PF00481">
    <property type="entry name" value="PP2C"/>
    <property type="match status" value="1"/>
</dbReference>
<evidence type="ECO:0000259" key="1">
    <source>
        <dbReference type="PROSITE" id="PS51746"/>
    </source>
</evidence>
<accession>A0A9P6H226</accession>
<dbReference type="SMART" id="SM00332">
    <property type="entry name" value="PP2Cc"/>
    <property type="match status" value="1"/>
</dbReference>
<dbReference type="PROSITE" id="PS51746">
    <property type="entry name" value="PPM_2"/>
    <property type="match status" value="1"/>
</dbReference>
<dbReference type="Gene3D" id="3.60.40.10">
    <property type="entry name" value="PPM-type phosphatase domain"/>
    <property type="match status" value="1"/>
</dbReference>
<dbReference type="OrthoDB" id="19329at2759"/>
<dbReference type="Proteomes" id="UP000736335">
    <property type="component" value="Unassembled WGS sequence"/>
</dbReference>
<proteinExistence type="predicted"/>
<dbReference type="EMBL" id="WIUZ02000026">
    <property type="protein sequence ID" value="KAF9777847.1"/>
    <property type="molecule type" value="Genomic_DNA"/>
</dbReference>
<feature type="domain" description="PPM-type phosphatase" evidence="1">
    <location>
        <begin position="118"/>
        <end position="455"/>
    </location>
</feature>